<evidence type="ECO:0000313" key="2">
    <source>
        <dbReference type="Proteomes" id="UP001060085"/>
    </source>
</evidence>
<organism evidence="1 2">
    <name type="scientific">Catharanthus roseus</name>
    <name type="common">Madagascar periwinkle</name>
    <name type="synonym">Vinca rosea</name>
    <dbReference type="NCBI Taxonomy" id="4058"/>
    <lineage>
        <taxon>Eukaryota</taxon>
        <taxon>Viridiplantae</taxon>
        <taxon>Streptophyta</taxon>
        <taxon>Embryophyta</taxon>
        <taxon>Tracheophyta</taxon>
        <taxon>Spermatophyta</taxon>
        <taxon>Magnoliopsida</taxon>
        <taxon>eudicotyledons</taxon>
        <taxon>Gunneridae</taxon>
        <taxon>Pentapetalae</taxon>
        <taxon>asterids</taxon>
        <taxon>lamiids</taxon>
        <taxon>Gentianales</taxon>
        <taxon>Apocynaceae</taxon>
        <taxon>Rauvolfioideae</taxon>
        <taxon>Vinceae</taxon>
        <taxon>Catharanthinae</taxon>
        <taxon>Catharanthus</taxon>
    </lineage>
</organism>
<dbReference type="EMBL" id="CM044706">
    <property type="protein sequence ID" value="KAI5658700.1"/>
    <property type="molecule type" value="Genomic_DNA"/>
</dbReference>
<evidence type="ECO:0000313" key="1">
    <source>
        <dbReference type="EMBL" id="KAI5658700.1"/>
    </source>
</evidence>
<reference evidence="2" key="1">
    <citation type="journal article" date="2023" name="Nat. Plants">
        <title>Single-cell RNA sequencing provides a high-resolution roadmap for understanding the multicellular compartmentation of specialized metabolism.</title>
        <authorList>
            <person name="Sun S."/>
            <person name="Shen X."/>
            <person name="Li Y."/>
            <person name="Li Y."/>
            <person name="Wang S."/>
            <person name="Li R."/>
            <person name="Zhang H."/>
            <person name="Shen G."/>
            <person name="Guo B."/>
            <person name="Wei J."/>
            <person name="Xu J."/>
            <person name="St-Pierre B."/>
            <person name="Chen S."/>
            <person name="Sun C."/>
        </authorList>
    </citation>
    <scope>NUCLEOTIDE SEQUENCE [LARGE SCALE GENOMIC DNA]</scope>
</reference>
<proteinExistence type="predicted"/>
<accession>A0ACC0AEJ6</accession>
<name>A0ACC0AEJ6_CATRO</name>
<gene>
    <name evidence="1" type="ORF">M9H77_27493</name>
</gene>
<keyword evidence="2" id="KW-1185">Reference proteome</keyword>
<sequence length="164" mass="19687">MAISKGDSVEICMQEEGFLGSFYEATFLCKTRNQKKLLVRYKTLMYEQDEDEKEYERIFEVDAIEPCWVRPSPPKILVSEFKLSEKVDAYDNEGWWEGIIVKRHGFNNYSVYFETTNELKDFSSYELRVHQDYVDGVWIRPPTEPYSIYLDMKLDRLYRSLRRN</sequence>
<comment type="caution">
    <text evidence="1">The sequence shown here is derived from an EMBL/GenBank/DDBJ whole genome shotgun (WGS) entry which is preliminary data.</text>
</comment>
<dbReference type="Proteomes" id="UP001060085">
    <property type="component" value="Linkage Group LG06"/>
</dbReference>
<protein>
    <submittedName>
        <fullName evidence="1">Uncharacterized protein</fullName>
    </submittedName>
</protein>